<dbReference type="InterPro" id="IPR018313">
    <property type="entry name" value="SBP_3_CS"/>
</dbReference>
<evidence type="ECO:0000256" key="3">
    <source>
        <dbReference type="ARBA" id="ARBA00022729"/>
    </source>
</evidence>
<keyword evidence="3" id="KW-0732">Signal</keyword>
<dbReference type="InterPro" id="IPR001638">
    <property type="entry name" value="Solute-binding_3/MltF_N"/>
</dbReference>
<dbReference type="PANTHER" id="PTHR35936:SF38">
    <property type="entry name" value="GLUTAMINE-BINDING PERIPLASMIC PROTEIN"/>
    <property type="match status" value="1"/>
</dbReference>
<protein>
    <submittedName>
        <fullName evidence="6">Basic amino acid ABC transporter substrate-binding protein</fullName>
    </submittedName>
</protein>
<dbReference type="CDD" id="cd13624">
    <property type="entry name" value="PBP2_Arg_Lys_His"/>
    <property type="match status" value="1"/>
</dbReference>
<evidence type="ECO:0000313" key="6">
    <source>
        <dbReference type="EMBL" id="BCV43964.1"/>
    </source>
</evidence>
<evidence type="ECO:0000256" key="4">
    <source>
        <dbReference type="RuleBase" id="RU003744"/>
    </source>
</evidence>
<gene>
    <name evidence="6" type="primary">artI</name>
    <name evidence="6" type="ORF">TUM17379_09820</name>
</gene>
<comment type="subcellular location">
    <subcellularLocation>
        <location evidence="1">Cell envelope</location>
    </subcellularLocation>
</comment>
<dbReference type="Pfam" id="PF00497">
    <property type="entry name" value="SBP_bac_3"/>
    <property type="match status" value="1"/>
</dbReference>
<dbReference type="AlphaFoldDB" id="A0AAD1K6Z3"/>
<dbReference type="PROSITE" id="PS01039">
    <property type="entry name" value="SBP_BACTERIAL_3"/>
    <property type="match status" value="1"/>
</dbReference>
<feature type="domain" description="Solute-binding protein family 3/N-terminal" evidence="5">
    <location>
        <begin position="25"/>
        <end position="242"/>
    </location>
</feature>
<dbReference type="PROSITE" id="PS51257">
    <property type="entry name" value="PROKAR_LIPOPROTEIN"/>
    <property type="match status" value="1"/>
</dbReference>
<evidence type="ECO:0000256" key="2">
    <source>
        <dbReference type="ARBA" id="ARBA00010333"/>
    </source>
</evidence>
<dbReference type="SUPFAM" id="SSF53850">
    <property type="entry name" value="Periplasmic binding protein-like II"/>
    <property type="match status" value="1"/>
</dbReference>
<dbReference type="GO" id="GO:0030313">
    <property type="term" value="C:cell envelope"/>
    <property type="evidence" value="ECO:0007669"/>
    <property type="project" value="UniProtKB-SubCell"/>
</dbReference>
<accession>A0AAD1K6Z3</accession>
<evidence type="ECO:0000256" key="1">
    <source>
        <dbReference type="ARBA" id="ARBA00004196"/>
    </source>
</evidence>
<name>A0AAD1K6Z3_9GAMM</name>
<dbReference type="EMBL" id="AP024613">
    <property type="protein sequence ID" value="BCV43964.1"/>
    <property type="molecule type" value="Genomic_DNA"/>
</dbReference>
<sequence>MMKKSLLLATVTALLLTGCGKDQDVLVVGTNAAFPPFEYMGGANGDEVKGLDIDIAKAIAADAGKTLKVENLKFDSLIVALNSGKIDFIASGMTITDERQKSVNFSTPYYEATQVVIVNQDSQIFSTSADLAGKKIAVQLGSTGDIMAKELKAEVVAFNTGFEAFMELKNHKVDLVLFDSQPAATYLAKNPTLKQLDIDFSPEFYGIAVSKNQPELLGQINATLSRLQSSGEYQQLLEKYQK</sequence>
<evidence type="ECO:0000259" key="5">
    <source>
        <dbReference type="SMART" id="SM00062"/>
    </source>
</evidence>
<organism evidence="6 7">
    <name type="scientific">Shewanella algae</name>
    <dbReference type="NCBI Taxonomy" id="38313"/>
    <lineage>
        <taxon>Bacteria</taxon>
        <taxon>Pseudomonadati</taxon>
        <taxon>Pseudomonadota</taxon>
        <taxon>Gammaproteobacteria</taxon>
        <taxon>Alteromonadales</taxon>
        <taxon>Shewanellaceae</taxon>
        <taxon>Shewanella</taxon>
    </lineage>
</organism>
<comment type="similarity">
    <text evidence="2 4">Belongs to the bacterial solute-binding protein 3 family.</text>
</comment>
<dbReference type="PANTHER" id="PTHR35936">
    <property type="entry name" value="MEMBRANE-BOUND LYTIC MUREIN TRANSGLYCOSYLASE F"/>
    <property type="match status" value="1"/>
</dbReference>
<dbReference type="SMART" id="SM00062">
    <property type="entry name" value="PBPb"/>
    <property type="match status" value="1"/>
</dbReference>
<dbReference type="Proteomes" id="UP000825078">
    <property type="component" value="Chromosome"/>
</dbReference>
<evidence type="ECO:0000313" key="7">
    <source>
        <dbReference type="Proteomes" id="UP000825078"/>
    </source>
</evidence>
<proteinExistence type="inferred from homology"/>
<reference evidence="6" key="1">
    <citation type="submission" date="2021-05" db="EMBL/GenBank/DDBJ databases">
        <title>Molecular characterization for Shewanella algae harboring chromosomal blaOXA-55-like strains isolated from clinical and environment sample.</title>
        <authorList>
            <person name="Ohama Y."/>
            <person name="Aoki K."/>
            <person name="Harada S."/>
            <person name="Moriya K."/>
            <person name="Ishii Y."/>
            <person name="Tateda K."/>
        </authorList>
    </citation>
    <scope>NUCLEOTIDE SEQUENCE</scope>
    <source>
        <strain evidence="6">TUM17379</strain>
    </source>
</reference>
<dbReference type="Gene3D" id="3.40.190.10">
    <property type="entry name" value="Periplasmic binding protein-like II"/>
    <property type="match status" value="2"/>
</dbReference>